<evidence type="ECO:0000313" key="1">
    <source>
        <dbReference type="EMBL" id="MBA4465159.1"/>
    </source>
</evidence>
<reference evidence="1 2" key="1">
    <citation type="journal article" date="2020" name="J. Appl. Phycol.">
        <title>Morphological changes and genome evolution in Raphidiopsis raciborskii CS-506 after 23 years in culture.</title>
        <authorList>
            <person name="Willis A."/>
            <person name="Bent S.J."/>
            <person name="Jameson I.D."/>
        </authorList>
    </citation>
    <scope>NUCLEOTIDE SEQUENCE [LARGE SCALE GENOMIC DNA]</scope>
    <source>
        <strain evidence="1 2">CS-506_A</strain>
    </source>
</reference>
<evidence type="ECO:0000313" key="2">
    <source>
        <dbReference type="Proteomes" id="UP000538075"/>
    </source>
</evidence>
<accession>A0A838WSR1</accession>
<sequence>MASSAFSVDLYELTILPKRDARLEAQVITYAIARRECFTIACMECLARITLTQVIEVKLNVAQIMNSLTPFYMLLFLLPY</sequence>
<proteinExistence type="predicted"/>
<dbReference type="AlphaFoldDB" id="A0A838WSR1"/>
<organism evidence="1 2">
    <name type="scientific">Cylindrospermopsis raciborskii CS-506_A</name>
    <dbReference type="NCBI Taxonomy" id="2585140"/>
    <lineage>
        <taxon>Bacteria</taxon>
        <taxon>Bacillati</taxon>
        <taxon>Cyanobacteriota</taxon>
        <taxon>Cyanophyceae</taxon>
        <taxon>Nostocales</taxon>
        <taxon>Aphanizomenonaceae</taxon>
        <taxon>Cylindrospermopsis</taxon>
    </lineage>
</organism>
<dbReference type="EMBL" id="VDFG01000315">
    <property type="protein sequence ID" value="MBA4465159.1"/>
    <property type="molecule type" value="Genomic_DNA"/>
</dbReference>
<dbReference type="Proteomes" id="UP000538075">
    <property type="component" value="Unassembled WGS sequence"/>
</dbReference>
<gene>
    <name evidence="1" type="ORF">FHK98_04995</name>
</gene>
<protein>
    <submittedName>
        <fullName evidence="1">Uncharacterized protein</fullName>
    </submittedName>
</protein>
<comment type="caution">
    <text evidence="1">The sequence shown here is derived from an EMBL/GenBank/DDBJ whole genome shotgun (WGS) entry which is preliminary data.</text>
</comment>
<name>A0A838WSR1_9CYAN</name>